<organism evidence="6 8">
    <name type="scientific">Phytophthora nicotianae</name>
    <name type="common">Potato buckeye rot agent</name>
    <name type="synonym">Phytophthora parasitica</name>
    <dbReference type="NCBI Taxonomy" id="4792"/>
    <lineage>
        <taxon>Eukaryota</taxon>
        <taxon>Sar</taxon>
        <taxon>Stramenopiles</taxon>
        <taxon>Oomycota</taxon>
        <taxon>Peronosporomycetes</taxon>
        <taxon>Peronosporales</taxon>
        <taxon>Peronosporaceae</taxon>
        <taxon>Phytophthora</taxon>
    </lineage>
</organism>
<name>A0A0W8BZB8_PHYNI</name>
<dbReference type="STRING" id="4790.A0A0W8BZB8"/>
<evidence type="ECO:0000256" key="2">
    <source>
        <dbReference type="ARBA" id="ARBA00023054"/>
    </source>
</evidence>
<evidence type="ECO:0000313" key="8">
    <source>
        <dbReference type="Proteomes" id="UP000052943"/>
    </source>
</evidence>
<dbReference type="OrthoDB" id="60765at2759"/>
<gene>
    <name evidence="6" type="ORF">AM587_10013630</name>
    <name evidence="7" type="ORF">AM588_10008887</name>
</gene>
<reference evidence="8 9" key="1">
    <citation type="submission" date="2015-11" db="EMBL/GenBank/DDBJ databases">
        <title>Genomes and virulence difference between two physiological races of Phytophthora nicotianae.</title>
        <authorList>
            <person name="Liu H."/>
            <person name="Ma X."/>
            <person name="Yu H."/>
            <person name="Fang D."/>
            <person name="Li Y."/>
            <person name="Wang X."/>
            <person name="Wang W."/>
            <person name="Dong Y."/>
            <person name="Xiao B."/>
        </authorList>
    </citation>
    <scope>NUCLEOTIDE SEQUENCE [LARGE SCALE GENOMIC DNA]</scope>
    <source>
        <strain evidence="6">Race 0</strain>
        <strain evidence="8">race 0</strain>
        <strain evidence="9">race 1</strain>
        <strain evidence="7">Race 1</strain>
    </source>
</reference>
<dbReference type="Proteomes" id="UP000052943">
    <property type="component" value="Unassembled WGS sequence"/>
</dbReference>
<dbReference type="PANTHER" id="PTHR13183">
    <property type="entry name" value="AXONEMAL INNER ARM DYNEIN LIGHT CHAIN 28"/>
    <property type="match status" value="1"/>
</dbReference>
<sequence>MKFAVDSGKNTGVSSLTTGTLHAKKRIGGKDTPMSYSFEERVFGPGDTAPHKAAAKLEMVETLRSRILSSEKPQWDQSTSSWENMQMTGKCYKRTNINAERNPAHMFNYNYRAEKLPKKNPTHKPKSNRFNTGILEVALKDEYVGEAFGDKRVMKGIAKCTEELPNHPDLRDARPWNQSVELTRELRKEHFVALEAARLTNSEKWRHKVGAKDTYKNPEQLSKELTKSILSKMAAPTPPESLVQYGEPIFTGETLDPPKKVLGVANSGSSSNSITAATVVAAANESAGSTSNGKGSDGVARVEDILNAILPPQMWSEENSGFWLRYASSVPSTRFDVLKLQEALDAKLLQRQARESGICPVREDLYCQAFDELIREVTLNCPERGLLLLRVRDELRLTTDAYKTLYDSSLTFGVRKQLQAEDGMGGLAEQIASLQRDKEEGESKVAELTNKLEVIEKRAAERKALQEKKFKEELDFLKYQGQHLDAFLKSAGGGTGVSAGAK</sequence>
<feature type="coiled-coil region" evidence="5">
    <location>
        <begin position="431"/>
        <end position="465"/>
    </location>
</feature>
<accession>A0A0W8BZB8</accession>
<proteinExistence type="inferred from homology"/>
<evidence type="ECO:0000313" key="6">
    <source>
        <dbReference type="EMBL" id="KUF77192.1"/>
    </source>
</evidence>
<evidence type="ECO:0000256" key="5">
    <source>
        <dbReference type="SAM" id="Coils"/>
    </source>
</evidence>
<dbReference type="PANTHER" id="PTHR13183:SF0">
    <property type="entry name" value="AXONEMAL DYNEIN LIGHT INTERMEDIATE POLYPEPTIDE 1"/>
    <property type="match status" value="1"/>
</dbReference>
<dbReference type="GO" id="GO:0030286">
    <property type="term" value="C:dynein complex"/>
    <property type="evidence" value="ECO:0007669"/>
    <property type="project" value="UniProtKB-KW"/>
</dbReference>
<dbReference type="EMBL" id="LNFP01000417">
    <property type="protein sequence ID" value="KUF93077.1"/>
    <property type="molecule type" value="Genomic_DNA"/>
</dbReference>
<evidence type="ECO:0000313" key="9">
    <source>
        <dbReference type="Proteomes" id="UP000054636"/>
    </source>
</evidence>
<protein>
    <submittedName>
        <fullName evidence="6">Axonemal dynein light intermediate polypeptide 1</fullName>
    </submittedName>
</protein>
<dbReference type="GO" id="GO:0005930">
    <property type="term" value="C:axoneme"/>
    <property type="evidence" value="ECO:0007669"/>
    <property type="project" value="TreeGrafter"/>
</dbReference>
<keyword evidence="2 5" id="KW-0175">Coiled coil</keyword>
<evidence type="ECO:0000256" key="4">
    <source>
        <dbReference type="ARBA" id="ARBA00038114"/>
    </source>
</evidence>
<evidence type="ECO:0000256" key="1">
    <source>
        <dbReference type="ARBA" id="ARBA00023017"/>
    </source>
</evidence>
<dbReference type="InterPro" id="IPR019347">
    <property type="entry name" value="Axonemal_dynein_light_chain"/>
</dbReference>
<keyword evidence="1" id="KW-0243">Dynein</keyword>
<dbReference type="EMBL" id="LNFO01005622">
    <property type="protein sequence ID" value="KUF77192.1"/>
    <property type="molecule type" value="Genomic_DNA"/>
</dbReference>
<comment type="caution">
    <text evidence="6">The sequence shown here is derived from an EMBL/GenBank/DDBJ whole genome shotgun (WGS) entry which is preliminary data.</text>
</comment>
<evidence type="ECO:0000313" key="7">
    <source>
        <dbReference type="EMBL" id="KUF93077.1"/>
    </source>
</evidence>
<dbReference type="AlphaFoldDB" id="A0A0W8BZB8"/>
<dbReference type="Proteomes" id="UP000054636">
    <property type="component" value="Unassembled WGS sequence"/>
</dbReference>
<evidence type="ECO:0000256" key="3">
    <source>
        <dbReference type="ARBA" id="ARBA00023175"/>
    </source>
</evidence>
<dbReference type="Pfam" id="PF10211">
    <property type="entry name" value="Ax_dynein_light"/>
    <property type="match status" value="1"/>
</dbReference>
<comment type="similarity">
    <text evidence="4">Belongs to the inner dynein arm light chain family.</text>
</comment>
<keyword evidence="3" id="KW-0505">Motor protein</keyword>
<dbReference type="GO" id="GO:0045504">
    <property type="term" value="F:dynein heavy chain binding"/>
    <property type="evidence" value="ECO:0007669"/>
    <property type="project" value="TreeGrafter"/>
</dbReference>